<reference evidence="3" key="2">
    <citation type="submission" date="2015-07" db="EMBL/GenBank/DDBJ databases">
        <title>Contrasting host-pathogen interactions and genome evolution in two generalist and specialist microsporidian pathogens of mosquitoes.</title>
        <authorList>
            <consortium name="The Broad Institute Genomics Platform"/>
            <consortium name="The Broad Institute Genome Sequencing Center for Infectious Disease"/>
            <person name="Cuomo C.A."/>
            <person name="Sanscrainte N.D."/>
            <person name="Goldberg J.M."/>
            <person name="Heiman D."/>
            <person name="Young S."/>
            <person name="Zeng Q."/>
            <person name="Becnel J.J."/>
            <person name="Birren B.W."/>
        </authorList>
    </citation>
    <scope>NUCLEOTIDE SEQUENCE [LARGE SCALE GENOMIC DNA]</scope>
    <source>
        <strain evidence="3">USNM 41457</strain>
    </source>
</reference>
<keyword evidence="3" id="KW-1185">Reference proteome</keyword>
<keyword evidence="1" id="KW-1133">Transmembrane helix</keyword>
<feature type="transmembrane region" description="Helical" evidence="1">
    <location>
        <begin position="49"/>
        <end position="69"/>
    </location>
</feature>
<proteinExistence type="predicted"/>
<dbReference type="EMBL" id="AFBI03000070">
    <property type="protein sequence ID" value="EJW02462.1"/>
    <property type="molecule type" value="Genomic_DNA"/>
</dbReference>
<keyword evidence="1" id="KW-0472">Membrane</keyword>
<dbReference type="HOGENOM" id="CLU_2096843_0_0_1"/>
<sequence>MINLTAFFAEKTYINIDFMIKINIYRPAQKHKKKKNDIPQIIQVFLNRISIILESFFGIAYVFIFNHFLEKYIMFTQQMSIIHYYLYIIYYKIQILEDFFIIEKICVTISQFLENF</sequence>
<protein>
    <recommendedName>
        <fullName evidence="4">Transmembrane protein</fullName>
    </recommendedName>
</protein>
<reference evidence="2 3" key="1">
    <citation type="submission" date="2011-08" db="EMBL/GenBank/DDBJ databases">
        <authorList>
            <person name="Liu Z.J."/>
            <person name="Shi F.L."/>
            <person name="Lu J.Q."/>
            <person name="Li M."/>
            <person name="Wang Z.L."/>
        </authorList>
    </citation>
    <scope>NUCLEOTIDE SEQUENCE [LARGE SCALE GENOMIC DNA]</scope>
    <source>
        <strain evidence="2 3">USNM 41457</strain>
    </source>
</reference>
<dbReference type="Proteomes" id="UP000003163">
    <property type="component" value="Unassembled WGS sequence"/>
</dbReference>
<organism evidence="2 3">
    <name type="scientific">Edhazardia aedis (strain USNM 41457)</name>
    <name type="common">Microsporidian parasite</name>
    <dbReference type="NCBI Taxonomy" id="1003232"/>
    <lineage>
        <taxon>Eukaryota</taxon>
        <taxon>Fungi</taxon>
        <taxon>Fungi incertae sedis</taxon>
        <taxon>Microsporidia</taxon>
        <taxon>Edhazardia</taxon>
    </lineage>
</organism>
<keyword evidence="1" id="KW-0812">Transmembrane</keyword>
<evidence type="ECO:0000313" key="3">
    <source>
        <dbReference type="Proteomes" id="UP000003163"/>
    </source>
</evidence>
<name>J9DM53_EDHAE</name>
<accession>J9DM53</accession>
<evidence type="ECO:0000256" key="1">
    <source>
        <dbReference type="SAM" id="Phobius"/>
    </source>
</evidence>
<comment type="caution">
    <text evidence="2">The sequence shown here is derived from an EMBL/GenBank/DDBJ whole genome shotgun (WGS) entry which is preliminary data.</text>
</comment>
<dbReference type="AlphaFoldDB" id="J9DM53"/>
<dbReference type="VEuPathDB" id="MicrosporidiaDB:EDEG_03135"/>
<dbReference type="InParanoid" id="J9DM53"/>
<evidence type="ECO:0008006" key="4">
    <source>
        <dbReference type="Google" id="ProtNLM"/>
    </source>
</evidence>
<evidence type="ECO:0000313" key="2">
    <source>
        <dbReference type="EMBL" id="EJW02462.1"/>
    </source>
</evidence>
<gene>
    <name evidence="2" type="ORF">EDEG_03135</name>
</gene>